<dbReference type="GO" id="GO:0046872">
    <property type="term" value="F:metal ion binding"/>
    <property type="evidence" value="ECO:0007669"/>
    <property type="project" value="UniProtKB-KW"/>
</dbReference>
<dbReference type="GO" id="GO:0003883">
    <property type="term" value="F:CTP synthase activity"/>
    <property type="evidence" value="ECO:0007669"/>
    <property type="project" value="UniProtKB-UniRule"/>
</dbReference>
<dbReference type="SUPFAM" id="SSF52317">
    <property type="entry name" value="Class I glutamine amidotransferase-like"/>
    <property type="match status" value="1"/>
</dbReference>
<proteinExistence type="inferred from homology"/>
<dbReference type="CDD" id="cd03113">
    <property type="entry name" value="CTPS_N"/>
    <property type="match status" value="1"/>
</dbReference>
<evidence type="ECO:0000256" key="1">
    <source>
        <dbReference type="ARBA" id="ARBA00005171"/>
    </source>
</evidence>
<dbReference type="GO" id="GO:0005524">
    <property type="term" value="F:ATP binding"/>
    <property type="evidence" value="ECO:0007669"/>
    <property type="project" value="UniProtKB-KW"/>
</dbReference>
<protein>
    <recommendedName>
        <fullName evidence="12 13">CTP synthase</fullName>
        <ecNumber evidence="3 13">6.3.4.2</ecNumber>
    </recommendedName>
    <alternativeName>
        <fullName evidence="13">UTP--ammonia ligase</fullName>
    </alternativeName>
</protein>
<feature type="domain" description="CTP synthase N-terminal" evidence="15">
    <location>
        <begin position="28"/>
        <end position="296"/>
    </location>
</feature>
<dbReference type="GO" id="GO:0097268">
    <property type="term" value="C:cytoophidium"/>
    <property type="evidence" value="ECO:0007669"/>
    <property type="project" value="UniProtKB-ARBA"/>
</dbReference>
<reference evidence="17" key="1">
    <citation type="submission" date="2015-09" db="EMBL/GenBank/DDBJ databases">
        <authorList>
            <consortium name="Pathogen Informatics"/>
        </authorList>
    </citation>
    <scope>NUCLEOTIDE SEQUENCE [LARGE SCALE GENOMIC DNA]</scope>
    <source>
        <strain evidence="17">Lake Konstanz</strain>
    </source>
</reference>
<dbReference type="GO" id="GO:0044210">
    <property type="term" value="P:'de novo' CTP biosynthetic process"/>
    <property type="evidence" value="ECO:0007669"/>
    <property type="project" value="UniProtKB-UniRule"/>
</dbReference>
<dbReference type="Gene3D" id="3.40.50.880">
    <property type="match status" value="1"/>
</dbReference>
<evidence type="ECO:0000256" key="4">
    <source>
        <dbReference type="ARBA" id="ARBA00022598"/>
    </source>
</evidence>
<dbReference type="GO" id="GO:0042802">
    <property type="term" value="F:identical protein binding"/>
    <property type="evidence" value="ECO:0007669"/>
    <property type="project" value="TreeGrafter"/>
</dbReference>
<dbReference type="Pfam" id="PF00117">
    <property type="entry name" value="GATase"/>
    <property type="match status" value="1"/>
</dbReference>
<dbReference type="SUPFAM" id="SSF52540">
    <property type="entry name" value="P-loop containing nucleoside triphosphate hydrolases"/>
    <property type="match status" value="1"/>
</dbReference>
<dbReference type="PANTHER" id="PTHR11550">
    <property type="entry name" value="CTP SYNTHASE"/>
    <property type="match status" value="1"/>
</dbReference>
<keyword evidence="7 13" id="KW-0067">ATP-binding</keyword>
<dbReference type="CDD" id="cd01746">
    <property type="entry name" value="GATase1_CTP_Synthase"/>
    <property type="match status" value="1"/>
</dbReference>
<dbReference type="EC" id="6.3.4.2" evidence="3 13"/>
<keyword evidence="9 13" id="KW-0315">Glutamine amidotransferase</keyword>
<evidence type="ECO:0000256" key="2">
    <source>
        <dbReference type="ARBA" id="ARBA00007533"/>
    </source>
</evidence>
<dbReference type="VEuPathDB" id="TriTrypDB:BSAL_82905"/>
<dbReference type="UniPathway" id="UPA00159">
    <property type="reaction ID" value="UER00277"/>
</dbReference>
<keyword evidence="5" id="KW-0479">Metal-binding</keyword>
<comment type="similarity">
    <text evidence="2 13">Belongs to the CTP synthase family.</text>
</comment>
<evidence type="ECO:0000256" key="11">
    <source>
        <dbReference type="ARBA" id="ARBA00047781"/>
    </source>
</evidence>
<evidence type="ECO:0000256" key="5">
    <source>
        <dbReference type="ARBA" id="ARBA00022723"/>
    </source>
</evidence>
<dbReference type="EMBL" id="CYKH01000929">
    <property type="protein sequence ID" value="CUG67568.1"/>
    <property type="molecule type" value="Genomic_DNA"/>
</dbReference>
<keyword evidence="4 13" id="KW-0436">Ligase</keyword>
<evidence type="ECO:0000259" key="14">
    <source>
        <dbReference type="Pfam" id="PF00117"/>
    </source>
</evidence>
<dbReference type="FunFam" id="3.40.50.300:FF:000009">
    <property type="entry name" value="CTP synthase"/>
    <property type="match status" value="1"/>
</dbReference>
<dbReference type="OrthoDB" id="1739076at2759"/>
<accession>A0A0S4J2W0</accession>
<dbReference type="NCBIfam" id="TIGR00337">
    <property type="entry name" value="PyrG"/>
    <property type="match status" value="1"/>
</dbReference>
<dbReference type="FunFam" id="3.40.50.880:FF:000002">
    <property type="entry name" value="CTP synthase"/>
    <property type="match status" value="1"/>
</dbReference>
<evidence type="ECO:0000256" key="3">
    <source>
        <dbReference type="ARBA" id="ARBA00012291"/>
    </source>
</evidence>
<organism evidence="16 17">
    <name type="scientific">Bodo saltans</name>
    <name type="common">Flagellated protozoan</name>
    <dbReference type="NCBI Taxonomy" id="75058"/>
    <lineage>
        <taxon>Eukaryota</taxon>
        <taxon>Discoba</taxon>
        <taxon>Euglenozoa</taxon>
        <taxon>Kinetoplastea</taxon>
        <taxon>Metakinetoplastina</taxon>
        <taxon>Eubodonida</taxon>
        <taxon>Bodonidae</taxon>
        <taxon>Bodo</taxon>
    </lineage>
</organism>
<dbReference type="AlphaFoldDB" id="A0A0S4J2W0"/>
<dbReference type="InterPro" id="IPR017456">
    <property type="entry name" value="CTP_synthase_N"/>
</dbReference>
<dbReference type="InterPro" id="IPR027417">
    <property type="entry name" value="P-loop_NTPase"/>
</dbReference>
<evidence type="ECO:0000256" key="9">
    <source>
        <dbReference type="ARBA" id="ARBA00022962"/>
    </source>
</evidence>
<evidence type="ECO:0000313" key="17">
    <source>
        <dbReference type="Proteomes" id="UP000051952"/>
    </source>
</evidence>
<dbReference type="PROSITE" id="PS51273">
    <property type="entry name" value="GATASE_TYPE_1"/>
    <property type="match status" value="1"/>
</dbReference>
<evidence type="ECO:0000256" key="13">
    <source>
        <dbReference type="RuleBase" id="RU810713"/>
    </source>
</evidence>
<keyword evidence="17" id="KW-1185">Reference proteome</keyword>
<comment type="pathway">
    <text evidence="1 13">Pyrimidine metabolism; CTP biosynthesis via de novo pathway; CTP from UDP: step 2/2.</text>
</comment>
<dbReference type="Pfam" id="PF06418">
    <property type="entry name" value="CTP_synth_N"/>
    <property type="match status" value="1"/>
</dbReference>
<name>A0A0S4J2W0_BODSA</name>
<feature type="domain" description="Glutamine amidotransferase" evidence="14">
    <location>
        <begin position="346"/>
        <end position="574"/>
    </location>
</feature>
<evidence type="ECO:0000256" key="8">
    <source>
        <dbReference type="ARBA" id="ARBA00022842"/>
    </source>
</evidence>
<dbReference type="InterPro" id="IPR033828">
    <property type="entry name" value="GATase1_CTP_Synthase"/>
</dbReference>
<evidence type="ECO:0000256" key="6">
    <source>
        <dbReference type="ARBA" id="ARBA00022741"/>
    </source>
</evidence>
<dbReference type="Proteomes" id="UP000051952">
    <property type="component" value="Unassembled WGS sequence"/>
</dbReference>
<evidence type="ECO:0000259" key="15">
    <source>
        <dbReference type="Pfam" id="PF06418"/>
    </source>
</evidence>
<comment type="catalytic activity">
    <reaction evidence="11 13">
        <text>UTP + L-glutamine + ATP + H2O = CTP + L-glutamate + ADP + phosphate + 2 H(+)</text>
        <dbReference type="Rhea" id="RHEA:26426"/>
        <dbReference type="ChEBI" id="CHEBI:15377"/>
        <dbReference type="ChEBI" id="CHEBI:15378"/>
        <dbReference type="ChEBI" id="CHEBI:29985"/>
        <dbReference type="ChEBI" id="CHEBI:30616"/>
        <dbReference type="ChEBI" id="CHEBI:37563"/>
        <dbReference type="ChEBI" id="CHEBI:43474"/>
        <dbReference type="ChEBI" id="CHEBI:46398"/>
        <dbReference type="ChEBI" id="CHEBI:58359"/>
        <dbReference type="ChEBI" id="CHEBI:456216"/>
        <dbReference type="EC" id="6.3.4.2"/>
    </reaction>
</comment>
<dbReference type="OMA" id="HAAMYCH"/>
<dbReference type="GO" id="GO:0019856">
    <property type="term" value="P:pyrimidine nucleobase biosynthetic process"/>
    <property type="evidence" value="ECO:0007669"/>
    <property type="project" value="TreeGrafter"/>
</dbReference>
<evidence type="ECO:0000313" key="16">
    <source>
        <dbReference type="EMBL" id="CUG67568.1"/>
    </source>
</evidence>
<keyword evidence="6 13" id="KW-0547">Nucleotide-binding</keyword>
<dbReference type="InterPro" id="IPR017926">
    <property type="entry name" value="GATASE"/>
</dbReference>
<dbReference type="NCBIfam" id="NF003792">
    <property type="entry name" value="PRK05380.1"/>
    <property type="match status" value="1"/>
</dbReference>
<dbReference type="InterPro" id="IPR029062">
    <property type="entry name" value="Class_I_gatase-like"/>
</dbReference>
<keyword evidence="8" id="KW-0460">Magnesium</keyword>
<dbReference type="Gene3D" id="3.40.50.300">
    <property type="entry name" value="P-loop containing nucleotide triphosphate hydrolases"/>
    <property type="match status" value="1"/>
</dbReference>
<keyword evidence="10 13" id="KW-0665">Pyrimidine biosynthesis</keyword>
<evidence type="ECO:0000256" key="10">
    <source>
        <dbReference type="ARBA" id="ARBA00022975"/>
    </source>
</evidence>
<gene>
    <name evidence="16" type="ORF">BSAL_82905</name>
</gene>
<dbReference type="PANTHER" id="PTHR11550:SF0">
    <property type="entry name" value="CTP SYNTHASE-RELATED"/>
    <property type="match status" value="1"/>
</dbReference>
<comment type="function">
    <text evidence="13">Catalyzes the ATP-dependent amination of UTP to CTP with either L-glutamine or ammonia as the source of nitrogen.</text>
</comment>
<dbReference type="InterPro" id="IPR004468">
    <property type="entry name" value="CTP_synthase"/>
</dbReference>
<evidence type="ECO:0000256" key="12">
    <source>
        <dbReference type="ARBA" id="ARBA00070745"/>
    </source>
</evidence>
<sequence>MTIRTGNSYYLPSPMLRPADAAVEARTKFILVTGGVCSSLGKGVTTSSVGALLRSEGFRVSSIKIDPYVNVDAGLMSPFEHGEVYVLQDGGEVDLDLGNYERWLSVHLRRDHNITTGKVYNTLIQRERQGKYLGKTVQVVPHFTNEVVEHILRVSQIPVDGSGLKPQVCMIELGGTVGDLESAPFVEALRTLRFMIPPEDFCLIHCTYLPVMGGGQKTKPSQHSCRTLLSSGLMADFLVCRSEHVLAPDCRKKLSQQCGIQEKDIIGAHNVPSMYQVPVEFHRQGMVDRVLHKLRLDRSAGMPALDASVTIPDVNTFAKFANILQNPQNKVVRIGFVGKYVSGGSDAYFSVLQTFEHCCIALEVRLDIVYVDSEMLEGKDAPEATALLLKCDGIFVAGGFGVRGIDGKVAAAKLARENDIPYFGVCLGMQVALIELARNLLGHADANSAEFNPTTTNPVVRIMDCDKTQMGANMHLGLREVHLIEKDSIMTKIYGGADHVLERHRHRYEFNMEYFQRLKDVGVRFSGVSDASLGPLNRVEAIEIPKNRFFLAVQYHPEFITTPVDPSPPFLAFVAAAARKEFAWPTTINSRGAPAS</sequence>
<evidence type="ECO:0000256" key="7">
    <source>
        <dbReference type="ARBA" id="ARBA00022840"/>
    </source>
</evidence>